<dbReference type="Pfam" id="PF00651">
    <property type="entry name" value="BTB"/>
    <property type="match status" value="1"/>
</dbReference>
<dbReference type="Gene3D" id="3.30.710.10">
    <property type="entry name" value="Potassium Channel Kv1.1, Chain A"/>
    <property type="match status" value="1"/>
</dbReference>
<organism evidence="3 4">
    <name type="scientific">Vitrella brassicaformis (strain CCMP3155)</name>
    <dbReference type="NCBI Taxonomy" id="1169540"/>
    <lineage>
        <taxon>Eukaryota</taxon>
        <taxon>Sar</taxon>
        <taxon>Alveolata</taxon>
        <taxon>Colpodellida</taxon>
        <taxon>Vitrellaceae</taxon>
        <taxon>Vitrella</taxon>
    </lineage>
</organism>
<dbReference type="InParanoid" id="A0A0G4FMZ9"/>
<feature type="compositionally biased region" description="Low complexity" evidence="1">
    <location>
        <begin position="382"/>
        <end position="398"/>
    </location>
</feature>
<dbReference type="CDD" id="cd18186">
    <property type="entry name" value="BTB_POZ_ZBTB_KLHL-like"/>
    <property type="match status" value="1"/>
</dbReference>
<dbReference type="PANTHER" id="PTHR45632">
    <property type="entry name" value="LD33804P"/>
    <property type="match status" value="1"/>
</dbReference>
<sequence length="487" mass="53154">MDLILISKEGVEVHAHRAVLSTCSPVFSTMLCGSMCESRTDRLPVQYSHACILELLKFMYTDTLSTTLKTVETDLDFVIELCYAADYYGCSALLRHIDNLLLSGPIYRVEQAVRILAALGEARGSGIQNTEAFRFLCLFLQRNLALIVGLGGSDPVVQVALDELPSDVWIKVVESDETAVDELELFHVLHRWHQRQSDTKACSRSSSGGEGRAEGGNADSSSSSSSSSELFRKVRYGLIPMDKLVTDVKPTCMAPRDLYAMALEHHAHPPLSPFNATETLNVYAKPRAANNGMPPPPQNGEIDTLVLVNPSRPPSKGLPILTRQPTPIEGTDFVFKALIFPCGSRMGSPEHTSCFLHVAPRLLHDEAESNLKAHATSLAASPAPSAAAAAPASGTSPPQKAGAGRWPSHPPVQYTLQCWDWQGQAFVKRQDKYTFTPQHDDRGWHDFCQNTRSFGPSGVIVVRASARLQPEKPSQPAESSKDPRNAS</sequence>
<feature type="region of interest" description="Disordered" evidence="1">
    <location>
        <begin position="199"/>
        <end position="226"/>
    </location>
</feature>
<feature type="region of interest" description="Disordered" evidence="1">
    <location>
        <begin position="382"/>
        <end position="407"/>
    </location>
</feature>
<evidence type="ECO:0000259" key="2">
    <source>
        <dbReference type="PROSITE" id="PS50097"/>
    </source>
</evidence>
<protein>
    <recommendedName>
        <fullName evidence="2">BTB domain-containing protein</fullName>
    </recommendedName>
</protein>
<dbReference type="STRING" id="1169540.A0A0G4FMZ9"/>
<dbReference type="VEuPathDB" id="CryptoDB:Vbra_15797"/>
<evidence type="ECO:0000313" key="4">
    <source>
        <dbReference type="Proteomes" id="UP000041254"/>
    </source>
</evidence>
<dbReference type="SUPFAM" id="SSF54695">
    <property type="entry name" value="POZ domain"/>
    <property type="match status" value="1"/>
</dbReference>
<dbReference type="AlphaFoldDB" id="A0A0G4FMZ9"/>
<dbReference type="PANTHER" id="PTHR45632:SF13">
    <property type="entry name" value="KELCH-LIKE PROTEIN 26"/>
    <property type="match status" value="1"/>
</dbReference>
<dbReference type="EMBL" id="CDMY01000466">
    <property type="protein sequence ID" value="CEM15560.1"/>
    <property type="molecule type" value="Genomic_DNA"/>
</dbReference>
<feature type="region of interest" description="Disordered" evidence="1">
    <location>
        <begin position="463"/>
        <end position="487"/>
    </location>
</feature>
<evidence type="ECO:0000256" key="1">
    <source>
        <dbReference type="SAM" id="MobiDB-lite"/>
    </source>
</evidence>
<keyword evidence="4" id="KW-1185">Reference proteome</keyword>
<name>A0A0G4FMZ9_VITBC</name>
<dbReference type="InterPro" id="IPR000210">
    <property type="entry name" value="BTB/POZ_dom"/>
</dbReference>
<dbReference type="SMART" id="SM00225">
    <property type="entry name" value="BTB"/>
    <property type="match status" value="1"/>
</dbReference>
<evidence type="ECO:0000313" key="3">
    <source>
        <dbReference type="EMBL" id="CEM15560.1"/>
    </source>
</evidence>
<dbReference type="Proteomes" id="UP000041254">
    <property type="component" value="Unassembled WGS sequence"/>
</dbReference>
<reference evidence="3 4" key="1">
    <citation type="submission" date="2014-11" db="EMBL/GenBank/DDBJ databases">
        <authorList>
            <person name="Zhu J."/>
            <person name="Qi W."/>
            <person name="Song R."/>
        </authorList>
    </citation>
    <scope>NUCLEOTIDE SEQUENCE [LARGE SCALE GENOMIC DNA]</scope>
</reference>
<proteinExistence type="predicted"/>
<accession>A0A0G4FMZ9</accession>
<dbReference type="InterPro" id="IPR011333">
    <property type="entry name" value="SKP1/BTB/POZ_sf"/>
</dbReference>
<gene>
    <name evidence="3" type="ORF">Vbra_15797</name>
</gene>
<dbReference type="OrthoDB" id="6359816at2759"/>
<dbReference type="PROSITE" id="PS50097">
    <property type="entry name" value="BTB"/>
    <property type="match status" value="1"/>
</dbReference>
<feature type="domain" description="BTB" evidence="2">
    <location>
        <begin position="1"/>
        <end position="68"/>
    </location>
</feature>